<evidence type="ECO:0000313" key="2">
    <source>
        <dbReference type="EMBL" id="KAI9156128.1"/>
    </source>
</evidence>
<dbReference type="EMBL" id="JAJSOW010000107">
    <property type="protein sequence ID" value="KAI9156128.1"/>
    <property type="molecule type" value="Genomic_DNA"/>
</dbReference>
<keyword evidence="1" id="KW-0732">Signal</keyword>
<dbReference type="Proteomes" id="UP001064489">
    <property type="component" value="Chromosome 12"/>
</dbReference>
<dbReference type="AlphaFoldDB" id="A0AAD5I8L9"/>
<accession>A0AAD5I8L9</accession>
<proteinExistence type="predicted"/>
<evidence type="ECO:0000256" key="1">
    <source>
        <dbReference type="SAM" id="SignalP"/>
    </source>
</evidence>
<organism evidence="2 3">
    <name type="scientific">Acer negundo</name>
    <name type="common">Box elder</name>
    <dbReference type="NCBI Taxonomy" id="4023"/>
    <lineage>
        <taxon>Eukaryota</taxon>
        <taxon>Viridiplantae</taxon>
        <taxon>Streptophyta</taxon>
        <taxon>Embryophyta</taxon>
        <taxon>Tracheophyta</taxon>
        <taxon>Spermatophyta</taxon>
        <taxon>Magnoliopsida</taxon>
        <taxon>eudicotyledons</taxon>
        <taxon>Gunneridae</taxon>
        <taxon>Pentapetalae</taxon>
        <taxon>rosids</taxon>
        <taxon>malvids</taxon>
        <taxon>Sapindales</taxon>
        <taxon>Sapindaceae</taxon>
        <taxon>Hippocastanoideae</taxon>
        <taxon>Acereae</taxon>
        <taxon>Acer</taxon>
    </lineage>
</organism>
<keyword evidence="3" id="KW-1185">Reference proteome</keyword>
<gene>
    <name evidence="2" type="ORF">LWI28_001033</name>
</gene>
<feature type="signal peptide" evidence="1">
    <location>
        <begin position="1"/>
        <end position="18"/>
    </location>
</feature>
<feature type="chain" id="PRO_5041978302" description="Secreted protein" evidence="1">
    <location>
        <begin position="19"/>
        <end position="70"/>
    </location>
</feature>
<protein>
    <recommendedName>
        <fullName evidence="4">Secreted protein</fullName>
    </recommendedName>
</protein>
<comment type="caution">
    <text evidence="2">The sequence shown here is derived from an EMBL/GenBank/DDBJ whole genome shotgun (WGS) entry which is preliminary data.</text>
</comment>
<evidence type="ECO:0000313" key="3">
    <source>
        <dbReference type="Proteomes" id="UP001064489"/>
    </source>
</evidence>
<evidence type="ECO:0008006" key="4">
    <source>
        <dbReference type="Google" id="ProtNLM"/>
    </source>
</evidence>
<reference evidence="2" key="1">
    <citation type="journal article" date="2022" name="Plant J.">
        <title>Strategies of tolerance reflected in two North American maple genomes.</title>
        <authorList>
            <person name="McEvoy S.L."/>
            <person name="Sezen U.U."/>
            <person name="Trouern-Trend A."/>
            <person name="McMahon S.M."/>
            <person name="Schaberg P.G."/>
            <person name="Yang J."/>
            <person name="Wegrzyn J.L."/>
            <person name="Swenson N.G."/>
        </authorList>
    </citation>
    <scope>NUCLEOTIDE SEQUENCE</scope>
    <source>
        <strain evidence="2">91603</strain>
    </source>
</reference>
<sequence length="70" mass="7656">MVLLGIFILSILNRGSKNFERPPVICYLEHQNRAKAAAKKNGNARRTIATTGMDYIITSSNASNMSILGC</sequence>
<reference evidence="2" key="2">
    <citation type="submission" date="2023-02" db="EMBL/GenBank/DDBJ databases">
        <authorList>
            <person name="Swenson N.G."/>
            <person name="Wegrzyn J.L."/>
            <person name="Mcevoy S.L."/>
        </authorList>
    </citation>
    <scope>NUCLEOTIDE SEQUENCE</scope>
    <source>
        <strain evidence="2">91603</strain>
        <tissue evidence="2">Leaf</tissue>
    </source>
</reference>
<name>A0AAD5I8L9_ACENE</name>